<sequence length="465" mass="51756">MKRILITLLAASLGSMPAMAQSESQESVKDKMFESLRPNDQTGLNVFEPKKLDNYEFDKVRVRVGGNFNMHFQGLTQENYYNRHAGEGNATPQYGLSELGQDFNLPMANFNLDVVFAPGVTMKLETYLSSRHHVEANVKGGYLQLDALPFLNSAFLDNLMKKTTIKAGLMEVNYGDAHFRRSDGGNSIYNPFVGNYLMDAFTTELALEILMQDEKSGLLGMIGVSNGKLNQSTAKIEGAAPSLYGKVGIDKQVNSDLRVRTTGSFYTSFGEAVNYLYTGDRAGSRYFNVTSFYDADGNVVTANDWSGRVRKGFNKFTSFQINQFVKYQGLEFFGTYEYSADGMDQMTGTDASGQTIVAEKGNYNQFVAELLYRFGEGEKFYVGGRYNTAFGNDGTLTTSEESGVSSKSEDFRVDRFNIGGGWFMTKNILTKIEYVNQHYKDGEALGPQFKDARFHGVNIEAVIAF</sequence>
<name>A0AAE4BPI7_9BACT</name>
<dbReference type="SUPFAM" id="SSF56935">
    <property type="entry name" value="Porins"/>
    <property type="match status" value="1"/>
</dbReference>
<comment type="caution">
    <text evidence="2">The sequence shown here is derived from an EMBL/GenBank/DDBJ whole genome shotgun (WGS) entry which is preliminary data.</text>
</comment>
<evidence type="ECO:0000256" key="1">
    <source>
        <dbReference type="SAM" id="SignalP"/>
    </source>
</evidence>
<protein>
    <recommendedName>
        <fullName evidence="4">Porin</fullName>
    </recommendedName>
</protein>
<dbReference type="RefSeq" id="WP_309937500.1">
    <property type="nucleotide sequence ID" value="NZ_AP025305.1"/>
</dbReference>
<keyword evidence="3" id="KW-1185">Reference proteome</keyword>
<dbReference type="EMBL" id="JAVDQD010000001">
    <property type="protein sequence ID" value="MDR6238029.1"/>
    <property type="molecule type" value="Genomic_DNA"/>
</dbReference>
<dbReference type="Proteomes" id="UP001185092">
    <property type="component" value="Unassembled WGS sequence"/>
</dbReference>
<evidence type="ECO:0008006" key="4">
    <source>
        <dbReference type="Google" id="ProtNLM"/>
    </source>
</evidence>
<keyword evidence="1" id="KW-0732">Signal</keyword>
<evidence type="ECO:0000313" key="3">
    <source>
        <dbReference type="Proteomes" id="UP001185092"/>
    </source>
</evidence>
<accession>A0AAE4BPI7</accession>
<evidence type="ECO:0000313" key="2">
    <source>
        <dbReference type="EMBL" id="MDR6238029.1"/>
    </source>
</evidence>
<gene>
    <name evidence="2" type="ORF">HNQ88_001005</name>
</gene>
<organism evidence="2 3">
    <name type="scientific">Aureibacter tunicatorum</name>
    <dbReference type="NCBI Taxonomy" id="866807"/>
    <lineage>
        <taxon>Bacteria</taxon>
        <taxon>Pseudomonadati</taxon>
        <taxon>Bacteroidota</taxon>
        <taxon>Cytophagia</taxon>
        <taxon>Cytophagales</taxon>
        <taxon>Persicobacteraceae</taxon>
        <taxon>Aureibacter</taxon>
    </lineage>
</organism>
<dbReference type="AlphaFoldDB" id="A0AAE4BPI7"/>
<feature type="signal peptide" evidence="1">
    <location>
        <begin position="1"/>
        <end position="20"/>
    </location>
</feature>
<proteinExistence type="predicted"/>
<feature type="chain" id="PRO_5042088457" description="Porin" evidence="1">
    <location>
        <begin position="21"/>
        <end position="465"/>
    </location>
</feature>
<reference evidence="2" key="1">
    <citation type="submission" date="2023-07" db="EMBL/GenBank/DDBJ databases">
        <title>Genomic Encyclopedia of Type Strains, Phase IV (KMG-IV): sequencing the most valuable type-strain genomes for metagenomic binning, comparative biology and taxonomic classification.</title>
        <authorList>
            <person name="Goeker M."/>
        </authorList>
    </citation>
    <scope>NUCLEOTIDE SEQUENCE</scope>
    <source>
        <strain evidence="2">DSM 26174</strain>
    </source>
</reference>